<comment type="caution">
    <text evidence="1">The sequence shown here is derived from an EMBL/GenBank/DDBJ whole genome shotgun (WGS) entry which is preliminary data.</text>
</comment>
<dbReference type="InterPro" id="IPR007710">
    <property type="entry name" value="Nucleoside_deoxyribTrfase"/>
</dbReference>
<evidence type="ECO:0000313" key="2">
    <source>
        <dbReference type="Proteomes" id="UP000034287"/>
    </source>
</evidence>
<accession>A0A0M2SSH1</accession>
<organism evidence="1 2">
    <name type="scientific">Salinicoccus sediminis</name>
    <dbReference type="NCBI Taxonomy" id="1432562"/>
    <lineage>
        <taxon>Bacteria</taxon>
        <taxon>Bacillati</taxon>
        <taxon>Bacillota</taxon>
        <taxon>Bacilli</taxon>
        <taxon>Bacillales</taxon>
        <taxon>Staphylococcaceae</taxon>
        <taxon>Salinicoccus</taxon>
    </lineage>
</organism>
<dbReference type="GO" id="GO:0016740">
    <property type="term" value="F:transferase activity"/>
    <property type="evidence" value="ECO:0007669"/>
    <property type="project" value="UniProtKB-KW"/>
</dbReference>
<dbReference type="EMBL" id="LAYZ01000001">
    <property type="protein sequence ID" value="KKK35912.1"/>
    <property type="molecule type" value="Genomic_DNA"/>
</dbReference>
<dbReference type="Pfam" id="PF05014">
    <property type="entry name" value="Nuc_deoxyrib_tr"/>
    <property type="match status" value="1"/>
</dbReference>
<name>A0A0M2SSH1_9STAP</name>
<dbReference type="STRING" id="1432562.WN59_00645"/>
<gene>
    <name evidence="1" type="ORF">WN59_00645</name>
</gene>
<dbReference type="PATRIC" id="fig|1432562.3.peg.132"/>
<protein>
    <submittedName>
        <fullName evidence="1">Nucleoside 2-deoxyribosyltransferase</fullName>
    </submittedName>
</protein>
<evidence type="ECO:0000313" key="1">
    <source>
        <dbReference type="EMBL" id="KKK35912.1"/>
    </source>
</evidence>
<dbReference type="Proteomes" id="UP000034287">
    <property type="component" value="Unassembled WGS sequence"/>
</dbReference>
<sequence length="157" mass="18440">MMKIYLGSPFFNQEQLHRVQGVEKALEENSTVTEVFSPRLQQVDHLEHGSDEWRETVYNNDIKHVEWCDAIVAVHDYEGKHVDPGTAFEIGYAKAKGKFIVLYQEKDPEHEAPVNLMLSDSLDVYLQDLDDLKQYDFNERKPIRLEKYFFDEVAEEE</sequence>
<dbReference type="AlphaFoldDB" id="A0A0M2SSH1"/>
<dbReference type="SUPFAM" id="SSF52309">
    <property type="entry name" value="N-(deoxy)ribosyltransferase-like"/>
    <property type="match status" value="1"/>
</dbReference>
<proteinExistence type="predicted"/>
<reference evidence="1 2" key="1">
    <citation type="submission" date="2015-04" db="EMBL/GenBank/DDBJ databases">
        <title>Taxonomic description and genome sequence of Salinicoccus sediminis sp. nov., a novel hyper halotolerant bacterium isolated from marine sediment.</title>
        <authorList>
            <person name="Mathan Kumar R."/>
            <person name="Kaur G."/>
            <person name="Kumar N."/>
            <person name="Kumar A."/>
            <person name="Singh N.K."/>
            <person name="Kaur N."/>
            <person name="Mayilraj S."/>
        </authorList>
    </citation>
    <scope>NUCLEOTIDE SEQUENCE [LARGE SCALE GENOMIC DNA]</scope>
    <source>
        <strain evidence="1 2">SV-16</strain>
    </source>
</reference>
<dbReference type="Gene3D" id="3.40.50.450">
    <property type="match status" value="1"/>
</dbReference>
<keyword evidence="1" id="KW-0808">Transferase</keyword>
<keyword evidence="2" id="KW-1185">Reference proteome</keyword>